<evidence type="ECO:0000313" key="3">
    <source>
        <dbReference type="Proteomes" id="UP000198211"/>
    </source>
</evidence>
<dbReference type="EMBL" id="NBNE01000621">
    <property type="protein sequence ID" value="OWZ18230.1"/>
    <property type="molecule type" value="Genomic_DNA"/>
</dbReference>
<dbReference type="Gene3D" id="3.30.450.40">
    <property type="match status" value="1"/>
</dbReference>
<sequence length="338" mass="37651">MQRASQQTKKGRWLSSFSDTTGSSSSQKLGEILTAIVDDDSDEITSGRRRAAFLDLEQLLLTDQEEAQTQADNNAKLLSKITNCHNPIETSKRALDVFEYPQDLAACACPYPLVPALVNLKDGAAEPVEPIIYPISANEHVRLAAIEHFRLHDMVNLSELNVICTLAAAEMGCPHSVVTLVEKEVVTLLATNAPDYWDLGSGNPREQTFCQHFVMEDKPLLVRHAESDMRFYHIAPVVLRSLQFYAGFTMSFTPVLRLGEYGEPNKVVFGTLCCLDEKPHEMTRSQYWRLTKLAEAASTILERNAKQFIADPTKYTMANTRADLHVGERTSTSAPVTC</sequence>
<keyword evidence="3" id="KW-1185">Reference proteome</keyword>
<dbReference type="STRING" id="4795.A0A225WMV3"/>
<dbReference type="PANTHER" id="PTHR43102:SF2">
    <property type="entry name" value="GAF DOMAIN-CONTAINING PROTEIN"/>
    <property type="match status" value="1"/>
</dbReference>
<organism evidence="2 3">
    <name type="scientific">Phytophthora megakarya</name>
    <dbReference type="NCBI Taxonomy" id="4795"/>
    <lineage>
        <taxon>Eukaryota</taxon>
        <taxon>Sar</taxon>
        <taxon>Stramenopiles</taxon>
        <taxon>Oomycota</taxon>
        <taxon>Peronosporomycetes</taxon>
        <taxon>Peronosporales</taxon>
        <taxon>Peronosporaceae</taxon>
        <taxon>Phytophthora</taxon>
    </lineage>
</organism>
<protein>
    <recommendedName>
        <fullName evidence="4">GAF domain-containing protein</fullName>
    </recommendedName>
</protein>
<evidence type="ECO:0008006" key="4">
    <source>
        <dbReference type="Google" id="ProtNLM"/>
    </source>
</evidence>
<reference evidence="3" key="1">
    <citation type="submission" date="2017-03" db="EMBL/GenBank/DDBJ databases">
        <title>Phytopthora megakarya and P. palmivora, two closely related causual agents of cacao black pod achieved similar genome size and gene model numbers by different mechanisms.</title>
        <authorList>
            <person name="Ali S."/>
            <person name="Shao J."/>
            <person name="Larry D.J."/>
            <person name="Kronmiller B."/>
            <person name="Shen D."/>
            <person name="Strem M.D."/>
            <person name="Melnick R.L."/>
            <person name="Guiltinan M.J."/>
            <person name="Tyler B.M."/>
            <person name="Meinhardt L.W."/>
            <person name="Bailey B.A."/>
        </authorList>
    </citation>
    <scope>NUCLEOTIDE SEQUENCE [LARGE SCALE GENOMIC DNA]</scope>
    <source>
        <strain evidence="3">zdho120</strain>
    </source>
</reference>
<gene>
    <name evidence="2" type="ORF">PHMEG_0007711</name>
</gene>
<feature type="compositionally biased region" description="Low complexity" evidence="1">
    <location>
        <begin position="15"/>
        <end position="26"/>
    </location>
</feature>
<dbReference type="InterPro" id="IPR029016">
    <property type="entry name" value="GAF-like_dom_sf"/>
</dbReference>
<accession>A0A225WMV3</accession>
<comment type="caution">
    <text evidence="2">The sequence shown here is derived from an EMBL/GenBank/DDBJ whole genome shotgun (WGS) entry which is preliminary data.</text>
</comment>
<proteinExistence type="predicted"/>
<dbReference type="OrthoDB" id="127946at2759"/>
<feature type="region of interest" description="Disordered" evidence="1">
    <location>
        <begin position="1"/>
        <end position="26"/>
    </location>
</feature>
<name>A0A225WMV3_9STRA</name>
<dbReference type="Proteomes" id="UP000198211">
    <property type="component" value="Unassembled WGS sequence"/>
</dbReference>
<dbReference type="SUPFAM" id="SSF55781">
    <property type="entry name" value="GAF domain-like"/>
    <property type="match status" value="1"/>
</dbReference>
<dbReference type="PANTHER" id="PTHR43102">
    <property type="entry name" value="SLR1143 PROTEIN"/>
    <property type="match status" value="1"/>
</dbReference>
<dbReference type="AlphaFoldDB" id="A0A225WMV3"/>
<evidence type="ECO:0000313" key="2">
    <source>
        <dbReference type="EMBL" id="OWZ18230.1"/>
    </source>
</evidence>
<evidence type="ECO:0000256" key="1">
    <source>
        <dbReference type="SAM" id="MobiDB-lite"/>
    </source>
</evidence>